<name>A0A699X6J2_TANCI</name>
<feature type="non-terminal residue" evidence="1">
    <location>
        <position position="85"/>
    </location>
</feature>
<feature type="non-terminal residue" evidence="1">
    <location>
        <position position="1"/>
    </location>
</feature>
<proteinExistence type="predicted"/>
<protein>
    <submittedName>
        <fullName evidence="1">Uncharacterized protein</fullName>
    </submittedName>
</protein>
<accession>A0A699X6J2</accession>
<evidence type="ECO:0000313" key="1">
    <source>
        <dbReference type="EMBL" id="GFD54090.1"/>
    </source>
</evidence>
<organism evidence="1">
    <name type="scientific">Tanacetum cinerariifolium</name>
    <name type="common">Dalmatian daisy</name>
    <name type="synonym">Chrysanthemum cinerariifolium</name>
    <dbReference type="NCBI Taxonomy" id="118510"/>
    <lineage>
        <taxon>Eukaryota</taxon>
        <taxon>Viridiplantae</taxon>
        <taxon>Streptophyta</taxon>
        <taxon>Embryophyta</taxon>
        <taxon>Tracheophyta</taxon>
        <taxon>Spermatophyta</taxon>
        <taxon>Magnoliopsida</taxon>
        <taxon>eudicotyledons</taxon>
        <taxon>Gunneridae</taxon>
        <taxon>Pentapetalae</taxon>
        <taxon>asterids</taxon>
        <taxon>campanulids</taxon>
        <taxon>Asterales</taxon>
        <taxon>Asteraceae</taxon>
        <taxon>Asteroideae</taxon>
        <taxon>Anthemideae</taxon>
        <taxon>Anthemidinae</taxon>
        <taxon>Tanacetum</taxon>
    </lineage>
</organism>
<gene>
    <name evidence="1" type="ORF">Tci_926059</name>
</gene>
<dbReference type="EMBL" id="BKCJ011802209">
    <property type="protein sequence ID" value="GFD54090.1"/>
    <property type="molecule type" value="Genomic_DNA"/>
</dbReference>
<sequence length="85" mass="9465">DYEAVLYVALQHALVGFVDVLNVNDLNIRHNVVLGAEVEHLLRFGNAANERARHPAALGDEVEGMQMRRLSGHPQQNHSTIEAQQ</sequence>
<reference evidence="1" key="1">
    <citation type="journal article" date="2019" name="Sci. Rep.">
        <title>Draft genome of Tanacetum cinerariifolium, the natural source of mosquito coil.</title>
        <authorList>
            <person name="Yamashiro T."/>
            <person name="Shiraishi A."/>
            <person name="Satake H."/>
            <person name="Nakayama K."/>
        </authorList>
    </citation>
    <scope>NUCLEOTIDE SEQUENCE</scope>
</reference>
<comment type="caution">
    <text evidence="1">The sequence shown here is derived from an EMBL/GenBank/DDBJ whole genome shotgun (WGS) entry which is preliminary data.</text>
</comment>
<dbReference type="AlphaFoldDB" id="A0A699X6J2"/>